<feature type="compositionally biased region" description="Polar residues" evidence="2">
    <location>
        <begin position="83"/>
        <end position="93"/>
    </location>
</feature>
<feature type="region of interest" description="Disordered" evidence="2">
    <location>
        <begin position="428"/>
        <end position="452"/>
    </location>
</feature>
<feature type="region of interest" description="Disordered" evidence="2">
    <location>
        <begin position="1"/>
        <end position="144"/>
    </location>
</feature>
<feature type="compositionally biased region" description="Basic and acidic residues" evidence="2">
    <location>
        <begin position="428"/>
        <end position="439"/>
    </location>
</feature>
<feature type="compositionally biased region" description="Low complexity" evidence="2">
    <location>
        <begin position="94"/>
        <end position="109"/>
    </location>
</feature>
<gene>
    <name evidence="3" type="ORF">N7G274_002377</name>
</gene>
<feature type="compositionally biased region" description="Low complexity" evidence="2">
    <location>
        <begin position="123"/>
        <end position="135"/>
    </location>
</feature>
<name>A0ABR4AII2_9LECA</name>
<organism evidence="3 4">
    <name type="scientific">Stereocaulon virgatum</name>
    <dbReference type="NCBI Taxonomy" id="373712"/>
    <lineage>
        <taxon>Eukaryota</taxon>
        <taxon>Fungi</taxon>
        <taxon>Dikarya</taxon>
        <taxon>Ascomycota</taxon>
        <taxon>Pezizomycotina</taxon>
        <taxon>Lecanoromycetes</taxon>
        <taxon>OSLEUM clade</taxon>
        <taxon>Lecanoromycetidae</taxon>
        <taxon>Lecanorales</taxon>
        <taxon>Lecanorineae</taxon>
        <taxon>Stereocaulaceae</taxon>
        <taxon>Stereocaulon</taxon>
    </lineage>
</organism>
<comment type="caution">
    <text evidence="3">The sequence shown here is derived from an EMBL/GenBank/DDBJ whole genome shotgun (WGS) entry which is preliminary data.</text>
</comment>
<reference evidence="3 4" key="1">
    <citation type="submission" date="2024-09" db="EMBL/GenBank/DDBJ databases">
        <title>Rethinking Asexuality: The Enigmatic Case of Functional Sexual Genes in Lepraria (Stereocaulaceae).</title>
        <authorList>
            <person name="Doellman M."/>
            <person name="Sun Y."/>
            <person name="Barcenas-Pena A."/>
            <person name="Lumbsch H.T."/>
            <person name="Grewe F."/>
        </authorList>
    </citation>
    <scope>NUCLEOTIDE SEQUENCE [LARGE SCALE GENOMIC DNA]</scope>
    <source>
        <strain evidence="3 4">Mercado 3170</strain>
    </source>
</reference>
<evidence type="ECO:0000313" key="4">
    <source>
        <dbReference type="Proteomes" id="UP001590950"/>
    </source>
</evidence>
<dbReference type="Proteomes" id="UP001590950">
    <property type="component" value="Unassembled WGS sequence"/>
</dbReference>
<sequence length="676" mass="75214">MSRSGSISTQASSSASTRPQRLKTRTPKAVMANLSTEKPLAAESGPKKRLSSEVRHTGATLSSTSIKQTSKKRKRSPQRMGASPSTTSPNDTLSESAATSSSPSVRPSPDVTNGTLRGGAATLSSPSLQQSPEPSRNAPQLTLQPSLCPQKMAEKLKSGPRIKSYDAALDKAIERADTAERRATEAERRLQESEQDGFARNYENFEGPPTHKYHSIFEKKDQLIRDLQARLERHEVTIAKKKGEVSAHVAYKKELKASLAEKNKDIKVLKARQDTLTMAIIERDADIAKTEKKIAALQQQLEDQNMTTPEETDGSKTLKTAHEECNDAAREKDAEIQSLKAMHEGCDEAMESLNAEIKSMAAQAKIDKRSLAQKDELMNIRSEKYERERNEWLKSCQTHVRILTNSQRVAEDLDAEVKQLRRTLERTKRELADATKHSGTEAASPQNELQDSQIQLTQQKLAQNLGDLQNGERKSIATSLVRLFVDQAKQTHAQGTMIVLPGQTTDAIGLRLGLLVENAMYRHFWGEAEEPNEEYLDNFNAIRLYLETYSGLRDRLLDRPLLPEALPKTSEDEILGKVMVMEAVEEQRTFTQTEDSSAEQVERIQQATQVKSDHQEDHDEHQSADNSASSEGYEAKVEKQSQEEHLAENRGIGEEGDNGVSGISSSNRPLNDSHDK</sequence>
<feature type="compositionally biased region" description="Basic and acidic residues" evidence="2">
    <location>
        <begin position="633"/>
        <end position="653"/>
    </location>
</feature>
<evidence type="ECO:0000256" key="2">
    <source>
        <dbReference type="SAM" id="MobiDB-lite"/>
    </source>
</evidence>
<proteinExistence type="predicted"/>
<feature type="coiled-coil region" evidence="1">
    <location>
        <begin position="162"/>
        <end position="307"/>
    </location>
</feature>
<feature type="compositionally biased region" description="Polar residues" evidence="2">
    <location>
        <begin position="59"/>
        <end position="68"/>
    </location>
</feature>
<feature type="compositionally biased region" description="Polar residues" evidence="2">
    <location>
        <begin position="441"/>
        <end position="452"/>
    </location>
</feature>
<feature type="compositionally biased region" description="Polar residues" evidence="2">
    <location>
        <begin position="589"/>
        <end position="610"/>
    </location>
</feature>
<dbReference type="EMBL" id="JBEFKJ010000007">
    <property type="protein sequence ID" value="KAL2045294.1"/>
    <property type="molecule type" value="Genomic_DNA"/>
</dbReference>
<protein>
    <submittedName>
        <fullName evidence="3">Uncharacterized protein</fullName>
    </submittedName>
</protein>
<evidence type="ECO:0000256" key="1">
    <source>
        <dbReference type="SAM" id="Coils"/>
    </source>
</evidence>
<evidence type="ECO:0000313" key="3">
    <source>
        <dbReference type="EMBL" id="KAL2045294.1"/>
    </source>
</evidence>
<keyword evidence="1" id="KW-0175">Coiled coil</keyword>
<feature type="compositionally biased region" description="Basic and acidic residues" evidence="2">
    <location>
        <begin position="611"/>
        <end position="623"/>
    </location>
</feature>
<feature type="compositionally biased region" description="Low complexity" evidence="2">
    <location>
        <begin position="1"/>
        <end position="18"/>
    </location>
</feature>
<keyword evidence="4" id="KW-1185">Reference proteome</keyword>
<feature type="compositionally biased region" description="Polar residues" evidence="2">
    <location>
        <begin position="661"/>
        <end position="670"/>
    </location>
</feature>
<feature type="region of interest" description="Disordered" evidence="2">
    <location>
        <begin position="588"/>
        <end position="676"/>
    </location>
</feature>
<accession>A0ABR4AII2</accession>